<name>A0ACA9SFL2_9GLOM</name>
<gene>
    <name evidence="1" type="ORF">RPERSI_LOCUS29491</name>
</gene>
<feature type="non-terminal residue" evidence="1">
    <location>
        <position position="1"/>
    </location>
</feature>
<comment type="caution">
    <text evidence="1">The sequence shown here is derived from an EMBL/GenBank/DDBJ whole genome shotgun (WGS) entry which is preliminary data.</text>
</comment>
<reference evidence="1" key="1">
    <citation type="submission" date="2021-06" db="EMBL/GenBank/DDBJ databases">
        <authorList>
            <person name="Kallberg Y."/>
            <person name="Tangrot J."/>
            <person name="Rosling A."/>
        </authorList>
    </citation>
    <scope>NUCLEOTIDE SEQUENCE</scope>
    <source>
        <strain evidence="1">MA461A</strain>
    </source>
</reference>
<organism evidence="1 2">
    <name type="scientific">Racocetra persica</name>
    <dbReference type="NCBI Taxonomy" id="160502"/>
    <lineage>
        <taxon>Eukaryota</taxon>
        <taxon>Fungi</taxon>
        <taxon>Fungi incertae sedis</taxon>
        <taxon>Mucoromycota</taxon>
        <taxon>Glomeromycotina</taxon>
        <taxon>Glomeromycetes</taxon>
        <taxon>Diversisporales</taxon>
        <taxon>Gigasporaceae</taxon>
        <taxon>Racocetra</taxon>
    </lineage>
</organism>
<accession>A0ACA9SFL2</accession>
<evidence type="ECO:0000313" key="1">
    <source>
        <dbReference type="EMBL" id="CAG8835278.1"/>
    </source>
</evidence>
<keyword evidence="2" id="KW-1185">Reference proteome</keyword>
<evidence type="ECO:0000313" key="2">
    <source>
        <dbReference type="Proteomes" id="UP000789920"/>
    </source>
</evidence>
<feature type="non-terminal residue" evidence="1">
    <location>
        <position position="55"/>
    </location>
</feature>
<dbReference type="EMBL" id="CAJVQC010111488">
    <property type="protein sequence ID" value="CAG8835278.1"/>
    <property type="molecule type" value="Genomic_DNA"/>
</dbReference>
<dbReference type="Proteomes" id="UP000789920">
    <property type="component" value="Unassembled WGS sequence"/>
</dbReference>
<proteinExistence type="predicted"/>
<sequence>MYIGHLDALGLNVQSKRPPLEWTSNQCSPLDWTFNPTFWTSNIQSKQLDMTTLPI</sequence>
<protein>
    <submittedName>
        <fullName evidence="1">21312_t:CDS:1</fullName>
    </submittedName>
</protein>